<sequence>MIDPRLNDRGFVTRHDPKGMLGLFEAFPDQCREALKIGRTVEPPRMGARPGVVCLTGMGGSAAGGDLARALFEAQGICPFLVNRDYGLPKYVGLGDLVFCVSYSGNTEETLAAYEAARAAAAKIVVVASGGRLADLARKDRNPLALIPPGLPPRTSLGHLLMPVLAACESMKLLPAQDYEAAFALLDRCRDIWTVEAKGDNPAKTIGAALHGELGVLMGLGSWQGVVANRWKGQINEDAKNLALASTFPELNHNEILGWAQAERQGVAGYVAVVLRDGKEGEKMRTRERVTRELVGSKAEFHDAVALGESLLERMLSLTYLGDFVSIYLAALNGVDPENIDAINVLKTELGKVR</sequence>
<dbReference type="GO" id="GO:0097367">
    <property type="term" value="F:carbohydrate derivative binding"/>
    <property type="evidence" value="ECO:0007669"/>
    <property type="project" value="InterPro"/>
</dbReference>
<proteinExistence type="inferred from homology"/>
<dbReference type="Pfam" id="PF10432">
    <property type="entry name" value="bact-PGI_C"/>
    <property type="match status" value="1"/>
</dbReference>
<accession>A0A931PVZ7</accession>
<evidence type="ECO:0000256" key="1">
    <source>
        <dbReference type="ARBA" id="ARBA00010523"/>
    </source>
</evidence>
<dbReference type="GO" id="GO:0004476">
    <property type="term" value="F:mannose-6-phosphate isomerase activity"/>
    <property type="evidence" value="ECO:0007669"/>
    <property type="project" value="InterPro"/>
</dbReference>
<dbReference type="GO" id="GO:0004347">
    <property type="term" value="F:glucose-6-phosphate isomerase activity"/>
    <property type="evidence" value="ECO:0007669"/>
    <property type="project" value="InterPro"/>
</dbReference>
<dbReference type="Gene3D" id="3.40.50.10490">
    <property type="entry name" value="Glucose-6-phosphate isomerase like protein, domain 1"/>
    <property type="match status" value="2"/>
</dbReference>
<dbReference type="EMBL" id="JACOSL010000039">
    <property type="protein sequence ID" value="MBI1756780.1"/>
    <property type="molecule type" value="Genomic_DNA"/>
</dbReference>
<dbReference type="InterPro" id="IPR019490">
    <property type="entry name" value="Glu6P/Mann6P_isomerase_C"/>
</dbReference>
<evidence type="ECO:0000259" key="3">
    <source>
        <dbReference type="PROSITE" id="PS51464"/>
    </source>
</evidence>
<comment type="similarity">
    <text evidence="1">Belongs to the PGI/PMI family.</text>
</comment>
<dbReference type="CDD" id="cd05637">
    <property type="entry name" value="SIS_PGI_PMI_2"/>
    <property type="match status" value="1"/>
</dbReference>
<evidence type="ECO:0000313" key="4">
    <source>
        <dbReference type="EMBL" id="MBI1756780.1"/>
    </source>
</evidence>
<reference evidence="4" key="1">
    <citation type="submission" date="2020-07" db="EMBL/GenBank/DDBJ databases">
        <title>Huge and variable diversity of episymbiotic CPR bacteria and DPANN archaea in groundwater ecosystems.</title>
        <authorList>
            <person name="He C.Y."/>
            <person name="Keren R."/>
            <person name="Whittaker M."/>
            <person name="Farag I.F."/>
            <person name="Doudna J."/>
            <person name="Cate J.H.D."/>
            <person name="Banfield J.F."/>
        </authorList>
    </citation>
    <scope>NUCLEOTIDE SEQUENCE</scope>
    <source>
        <strain evidence="4">NC_groundwater_17_Pr7_B-0.1um_64_12</strain>
    </source>
</reference>
<gene>
    <name evidence="4" type="ORF">HYR64_06705</name>
</gene>
<evidence type="ECO:0000256" key="2">
    <source>
        <dbReference type="ARBA" id="ARBA00023235"/>
    </source>
</evidence>
<dbReference type="InterPro" id="IPR001347">
    <property type="entry name" value="SIS_dom"/>
</dbReference>
<organism evidence="4 5">
    <name type="scientific">Fimbriimonas ginsengisoli</name>
    <dbReference type="NCBI Taxonomy" id="1005039"/>
    <lineage>
        <taxon>Bacteria</taxon>
        <taxon>Bacillati</taxon>
        <taxon>Armatimonadota</taxon>
        <taxon>Fimbriimonadia</taxon>
        <taxon>Fimbriimonadales</taxon>
        <taxon>Fimbriimonadaceae</taxon>
        <taxon>Fimbriimonas</taxon>
    </lineage>
</organism>
<dbReference type="GO" id="GO:1901135">
    <property type="term" value="P:carbohydrate derivative metabolic process"/>
    <property type="evidence" value="ECO:0007669"/>
    <property type="project" value="InterPro"/>
</dbReference>
<protein>
    <submittedName>
        <fullName evidence="4">Bifunctional phosphoglucose/phosphomannose isomerase</fullName>
    </submittedName>
</protein>
<dbReference type="GO" id="GO:0005975">
    <property type="term" value="P:carbohydrate metabolic process"/>
    <property type="evidence" value="ECO:0007669"/>
    <property type="project" value="InterPro"/>
</dbReference>
<comment type="caution">
    <text evidence="4">The sequence shown here is derived from an EMBL/GenBank/DDBJ whole genome shotgun (WGS) entry which is preliminary data.</text>
</comment>
<dbReference type="NCBIfam" id="NF006426">
    <property type="entry name" value="PRK08674.1-6"/>
    <property type="match status" value="1"/>
</dbReference>
<dbReference type="InterPro" id="IPR046348">
    <property type="entry name" value="SIS_dom_sf"/>
</dbReference>
<name>A0A931PVZ7_FIMGI</name>
<dbReference type="SUPFAM" id="SSF53697">
    <property type="entry name" value="SIS domain"/>
    <property type="match status" value="1"/>
</dbReference>
<feature type="domain" description="SIS" evidence="3">
    <location>
        <begin position="40"/>
        <end position="176"/>
    </location>
</feature>
<keyword evidence="2 4" id="KW-0413">Isomerase</keyword>
<dbReference type="PROSITE" id="PS51464">
    <property type="entry name" value="SIS"/>
    <property type="match status" value="1"/>
</dbReference>
<dbReference type="AlphaFoldDB" id="A0A931PVZ7"/>
<dbReference type="Proteomes" id="UP000727962">
    <property type="component" value="Unassembled WGS sequence"/>
</dbReference>
<evidence type="ECO:0000313" key="5">
    <source>
        <dbReference type="Proteomes" id="UP000727962"/>
    </source>
</evidence>
<dbReference type="NCBIfam" id="TIGR02128">
    <property type="entry name" value="G6PI_arch"/>
    <property type="match status" value="1"/>
</dbReference>